<comment type="caution">
    <text evidence="1">The sequence shown here is derived from an EMBL/GenBank/DDBJ whole genome shotgun (WGS) entry which is preliminary data.</text>
</comment>
<protein>
    <submittedName>
        <fullName evidence="1">Uncharacterized protein</fullName>
    </submittedName>
</protein>
<evidence type="ECO:0000313" key="1">
    <source>
        <dbReference type="EMBL" id="KAI9274487.1"/>
    </source>
</evidence>
<accession>A0AAD5K8E2</accession>
<reference evidence="1" key="2">
    <citation type="submission" date="2023-02" db="EMBL/GenBank/DDBJ databases">
        <authorList>
            <consortium name="DOE Joint Genome Institute"/>
            <person name="Mondo S.J."/>
            <person name="Chang Y."/>
            <person name="Wang Y."/>
            <person name="Ahrendt S."/>
            <person name="Andreopoulos W."/>
            <person name="Barry K."/>
            <person name="Beard J."/>
            <person name="Benny G.L."/>
            <person name="Blankenship S."/>
            <person name="Bonito G."/>
            <person name="Cuomo C."/>
            <person name="Desiro A."/>
            <person name="Gervers K.A."/>
            <person name="Hundley H."/>
            <person name="Kuo A."/>
            <person name="LaButti K."/>
            <person name="Lang B.F."/>
            <person name="Lipzen A."/>
            <person name="O'Donnell K."/>
            <person name="Pangilinan J."/>
            <person name="Reynolds N."/>
            <person name="Sandor L."/>
            <person name="Smith M.W."/>
            <person name="Tsang A."/>
            <person name="Grigoriev I.V."/>
            <person name="Stajich J.E."/>
            <person name="Spatafora J.W."/>
        </authorList>
    </citation>
    <scope>NUCLEOTIDE SEQUENCE</scope>
    <source>
        <strain evidence="1">RSA 2281</strain>
    </source>
</reference>
<evidence type="ECO:0000313" key="2">
    <source>
        <dbReference type="Proteomes" id="UP001209540"/>
    </source>
</evidence>
<sequence>MGTCKPKKKHEVDEDAKNYLNQFKLFTQVTTAEAARKLLFQTQAWDQHFDRKTHHDLDWVRHSYYIIGENTSIASSTRKNKDRELYIVIPYIGLKMTNISMDVPVKYAHRITRTKNVSVPCIFKDLPELRKVLY</sequence>
<proteinExistence type="predicted"/>
<dbReference type="Proteomes" id="UP001209540">
    <property type="component" value="Unassembled WGS sequence"/>
</dbReference>
<keyword evidence="2" id="KW-1185">Reference proteome</keyword>
<dbReference type="EMBL" id="JAIXMP010000004">
    <property type="protein sequence ID" value="KAI9274487.1"/>
    <property type="molecule type" value="Genomic_DNA"/>
</dbReference>
<reference evidence="1" key="1">
    <citation type="journal article" date="2022" name="IScience">
        <title>Evolution of zygomycete secretomes and the origins of terrestrial fungal ecologies.</title>
        <authorList>
            <person name="Chang Y."/>
            <person name="Wang Y."/>
            <person name="Mondo S."/>
            <person name="Ahrendt S."/>
            <person name="Andreopoulos W."/>
            <person name="Barry K."/>
            <person name="Beard J."/>
            <person name="Benny G.L."/>
            <person name="Blankenship S."/>
            <person name="Bonito G."/>
            <person name="Cuomo C."/>
            <person name="Desiro A."/>
            <person name="Gervers K.A."/>
            <person name="Hundley H."/>
            <person name="Kuo A."/>
            <person name="LaButti K."/>
            <person name="Lang B.F."/>
            <person name="Lipzen A."/>
            <person name="O'Donnell K."/>
            <person name="Pangilinan J."/>
            <person name="Reynolds N."/>
            <person name="Sandor L."/>
            <person name="Smith M.E."/>
            <person name="Tsang A."/>
            <person name="Grigoriev I.V."/>
            <person name="Stajich J.E."/>
            <person name="Spatafora J.W."/>
        </authorList>
    </citation>
    <scope>NUCLEOTIDE SEQUENCE</scope>
    <source>
        <strain evidence="1">RSA 2281</strain>
    </source>
</reference>
<name>A0AAD5K8E2_9FUNG</name>
<gene>
    <name evidence="1" type="ORF">BDA99DRAFT_591036</name>
</gene>
<organism evidence="1 2">
    <name type="scientific">Phascolomyces articulosus</name>
    <dbReference type="NCBI Taxonomy" id="60185"/>
    <lineage>
        <taxon>Eukaryota</taxon>
        <taxon>Fungi</taxon>
        <taxon>Fungi incertae sedis</taxon>
        <taxon>Mucoromycota</taxon>
        <taxon>Mucoromycotina</taxon>
        <taxon>Mucoromycetes</taxon>
        <taxon>Mucorales</taxon>
        <taxon>Lichtheimiaceae</taxon>
        <taxon>Phascolomyces</taxon>
    </lineage>
</organism>
<dbReference type="AlphaFoldDB" id="A0AAD5K8E2"/>